<evidence type="ECO:0000259" key="9">
    <source>
        <dbReference type="PROSITE" id="PS51755"/>
    </source>
</evidence>
<dbReference type="PROSITE" id="PS50110">
    <property type="entry name" value="RESPONSE_REGULATORY"/>
    <property type="match status" value="1"/>
</dbReference>
<feature type="domain" description="OmpR/PhoB-type" evidence="9">
    <location>
        <begin position="205"/>
        <end position="302"/>
    </location>
</feature>
<dbReference type="Gene3D" id="1.10.10.10">
    <property type="entry name" value="Winged helix-like DNA-binding domain superfamily/Winged helix DNA-binding domain"/>
    <property type="match status" value="1"/>
</dbReference>
<dbReference type="Pfam" id="PF00486">
    <property type="entry name" value="Trans_reg_C"/>
    <property type="match status" value="1"/>
</dbReference>
<keyword evidence="3" id="KW-0805">Transcription regulation</keyword>
<reference evidence="10" key="1">
    <citation type="submission" date="2019-11" db="EMBL/GenBank/DDBJ databases">
        <authorList>
            <person name="Feng L."/>
        </authorList>
    </citation>
    <scope>NUCLEOTIDE SEQUENCE</scope>
    <source>
        <strain evidence="10">LrhamnosusLFYP97</strain>
    </source>
</reference>
<protein>
    <submittedName>
        <fullName evidence="10">Response regulator protein GraR</fullName>
    </submittedName>
</protein>
<evidence type="ECO:0000256" key="4">
    <source>
        <dbReference type="ARBA" id="ARBA00023125"/>
    </source>
</evidence>
<evidence type="ECO:0000256" key="6">
    <source>
        <dbReference type="PROSITE-ProRule" id="PRU00169"/>
    </source>
</evidence>
<dbReference type="GO" id="GO:0000156">
    <property type="term" value="F:phosphorelay response regulator activity"/>
    <property type="evidence" value="ECO:0007669"/>
    <property type="project" value="TreeGrafter"/>
</dbReference>
<evidence type="ECO:0000256" key="1">
    <source>
        <dbReference type="ARBA" id="ARBA00022553"/>
    </source>
</evidence>
<dbReference type="CDD" id="cd00383">
    <property type="entry name" value="trans_reg_C"/>
    <property type="match status" value="1"/>
</dbReference>
<keyword evidence="1 6" id="KW-0597">Phosphoprotein</keyword>
<dbReference type="GO" id="GO:0006355">
    <property type="term" value="P:regulation of DNA-templated transcription"/>
    <property type="evidence" value="ECO:0007669"/>
    <property type="project" value="InterPro"/>
</dbReference>
<dbReference type="CDD" id="cd18159">
    <property type="entry name" value="REC_OmpR_NsrR-like"/>
    <property type="match status" value="1"/>
</dbReference>
<sequence length="302" mass="34676">MAKTRPSRLRPLMFCLTPITRSPAQKSACKDLKRNGQSPAITLKATYTPTSKRAGSRSLLFVSRPQNLYDKFRNGVGRVFKIMIVEDDQTISGLIADNLKKWQFEPVVVTDFNAVFDDFLQEKPHLVLLDINLPVFDGYYWVQKIREVSKVPVIFISSRNTNMDMVMAMNMGADDFLNKPFAMEVLIAKINALLRRTYNYADQGTDVLEHNGLMLNLKNGMAQIGEKEINLSKNEYKLLQILMRQHGQIVSRSRLLRDLWQDERFVDDNTLTVNVNRLRKKIEEAGLKDYIQTKVGQGYIVP</sequence>
<dbReference type="NCBIfam" id="NF040517">
    <property type="entry name" value="Lacto_Palin_RP2"/>
    <property type="match status" value="1"/>
</dbReference>
<feature type="modified residue" description="4-aspartylphosphate" evidence="6">
    <location>
        <position position="130"/>
    </location>
</feature>
<dbReference type="InterPro" id="IPR001789">
    <property type="entry name" value="Sig_transdc_resp-reg_receiver"/>
</dbReference>
<dbReference type="SMART" id="SM00862">
    <property type="entry name" value="Trans_reg_C"/>
    <property type="match status" value="1"/>
</dbReference>
<dbReference type="Pfam" id="PF00072">
    <property type="entry name" value="Response_reg"/>
    <property type="match status" value="1"/>
</dbReference>
<feature type="domain" description="Response regulatory" evidence="8">
    <location>
        <begin position="81"/>
        <end position="194"/>
    </location>
</feature>
<accession>A0A6N2Y6N4</accession>
<dbReference type="InterPro" id="IPR001867">
    <property type="entry name" value="OmpR/PhoB-type_DNA-bd"/>
</dbReference>
<dbReference type="GO" id="GO:0032993">
    <property type="term" value="C:protein-DNA complex"/>
    <property type="evidence" value="ECO:0007669"/>
    <property type="project" value="TreeGrafter"/>
</dbReference>
<keyword evidence="5" id="KW-0804">Transcription</keyword>
<dbReference type="AntiFam" id="ANF00266">
    <property type="entry name" value="DNA repeat translations related to WP_020751851.1"/>
</dbReference>
<dbReference type="GO" id="GO:0000976">
    <property type="term" value="F:transcription cis-regulatory region binding"/>
    <property type="evidence" value="ECO:0007669"/>
    <property type="project" value="TreeGrafter"/>
</dbReference>
<evidence type="ECO:0000256" key="2">
    <source>
        <dbReference type="ARBA" id="ARBA00023012"/>
    </source>
</evidence>
<proteinExistence type="predicted"/>
<dbReference type="NCBIfam" id="NF040509">
    <property type="entry name" value="Lacto_palin_RPT"/>
    <property type="match status" value="1"/>
</dbReference>
<feature type="DNA-binding region" description="OmpR/PhoB-type" evidence="7">
    <location>
        <begin position="205"/>
        <end position="302"/>
    </location>
</feature>
<name>A0A6N2Y6N4_LACRH</name>
<evidence type="ECO:0000259" key="8">
    <source>
        <dbReference type="PROSITE" id="PS50110"/>
    </source>
</evidence>
<gene>
    <name evidence="10" type="primary">graR_1</name>
    <name evidence="10" type="ORF">LRLFYP97_01401</name>
</gene>
<evidence type="ECO:0000256" key="3">
    <source>
        <dbReference type="ARBA" id="ARBA00023015"/>
    </source>
</evidence>
<evidence type="ECO:0000256" key="5">
    <source>
        <dbReference type="ARBA" id="ARBA00023163"/>
    </source>
</evidence>
<dbReference type="InterPro" id="IPR036388">
    <property type="entry name" value="WH-like_DNA-bd_sf"/>
</dbReference>
<organism evidence="10">
    <name type="scientific">Lacticaseibacillus rhamnosus</name>
    <name type="common">Lactobacillus rhamnosus</name>
    <dbReference type="NCBI Taxonomy" id="47715"/>
    <lineage>
        <taxon>Bacteria</taxon>
        <taxon>Bacillati</taxon>
        <taxon>Bacillota</taxon>
        <taxon>Bacilli</taxon>
        <taxon>Lactobacillales</taxon>
        <taxon>Lactobacillaceae</taxon>
        <taxon>Lacticaseibacillus</taxon>
    </lineage>
</organism>
<dbReference type="SMART" id="SM00448">
    <property type="entry name" value="REC"/>
    <property type="match status" value="1"/>
</dbReference>
<dbReference type="PANTHER" id="PTHR48111">
    <property type="entry name" value="REGULATOR OF RPOS"/>
    <property type="match status" value="1"/>
</dbReference>
<dbReference type="GO" id="GO:0005829">
    <property type="term" value="C:cytosol"/>
    <property type="evidence" value="ECO:0007669"/>
    <property type="project" value="TreeGrafter"/>
</dbReference>
<dbReference type="InterPro" id="IPR011006">
    <property type="entry name" value="CheY-like_superfamily"/>
</dbReference>
<keyword evidence="2" id="KW-0902">Two-component regulatory system</keyword>
<dbReference type="InterPro" id="IPR016032">
    <property type="entry name" value="Sig_transdc_resp-reg_C-effctor"/>
</dbReference>
<dbReference type="SUPFAM" id="SSF52172">
    <property type="entry name" value="CheY-like"/>
    <property type="match status" value="1"/>
</dbReference>
<evidence type="ECO:0000313" key="10">
    <source>
        <dbReference type="EMBL" id="VYT62315.1"/>
    </source>
</evidence>
<dbReference type="PROSITE" id="PS51755">
    <property type="entry name" value="OMPR_PHOB"/>
    <property type="match status" value="1"/>
</dbReference>
<keyword evidence="4 7" id="KW-0238">DNA-binding</keyword>
<dbReference type="EMBL" id="CACRTK010000026">
    <property type="protein sequence ID" value="VYT62315.1"/>
    <property type="molecule type" value="Genomic_DNA"/>
</dbReference>
<dbReference type="InterPro" id="IPR039420">
    <property type="entry name" value="WalR-like"/>
</dbReference>
<dbReference type="AlphaFoldDB" id="A0A6N2Y6N4"/>
<evidence type="ECO:0000256" key="7">
    <source>
        <dbReference type="PROSITE-ProRule" id="PRU01091"/>
    </source>
</evidence>
<dbReference type="Gene3D" id="3.40.50.2300">
    <property type="match status" value="1"/>
</dbReference>
<dbReference type="SUPFAM" id="SSF46894">
    <property type="entry name" value="C-terminal effector domain of the bipartite response regulators"/>
    <property type="match status" value="1"/>
</dbReference>
<dbReference type="PANTHER" id="PTHR48111:SF43">
    <property type="entry name" value="STAGE 0 SPORULATION PROTEIN A HOMOLOG"/>
    <property type="match status" value="1"/>
</dbReference>